<evidence type="ECO:0000256" key="1">
    <source>
        <dbReference type="SAM" id="SignalP"/>
    </source>
</evidence>
<protein>
    <submittedName>
        <fullName evidence="2">Superoxide dismutase</fullName>
    </submittedName>
</protein>
<dbReference type="RefSeq" id="WP_233723824.1">
    <property type="nucleotide sequence ID" value="NZ_JAJVCN010000001.1"/>
</dbReference>
<feature type="chain" id="PRO_5045325695" evidence="1">
    <location>
        <begin position="36"/>
        <end position="314"/>
    </location>
</feature>
<evidence type="ECO:0000313" key="3">
    <source>
        <dbReference type="Proteomes" id="UP001521150"/>
    </source>
</evidence>
<sequence>MASASAQELGEPLIRKLCVAALVAAALVSAPTAHATQPLPTTLQLPNGLRPEGITVGAWPTAYFGSMADGSIYQVNLLDGRGRVLAAGPGRMALGMKVDDSHGRLFVAGGDAGDARVIDTRTGRTLATYQLTGNGYVDDVVLTRDAAWFTDALRHQFYKLPLGRFGELPAACTTIPLSGAMPHMPDQLNSNGITTTPDGRALLIGHLTDGKIYRVDPVTGHSTAVDLGGESVDFNDGILRRGNSLYVAQVFANQVTRVDIDRSGTSGRVVSRSSDSRFDFPTAVATFGNRLYVVNASFAAPPNSPHTAIGMPRF</sequence>
<keyword evidence="1" id="KW-0732">Signal</keyword>
<dbReference type="SUPFAM" id="SSF63829">
    <property type="entry name" value="Calcium-dependent phosphotriesterase"/>
    <property type="match status" value="1"/>
</dbReference>
<evidence type="ECO:0000313" key="2">
    <source>
        <dbReference type="EMBL" id="MCE7002567.1"/>
    </source>
</evidence>
<organism evidence="2 3">
    <name type="scientific">Kibdelosporangium philippinense</name>
    <dbReference type="NCBI Taxonomy" id="211113"/>
    <lineage>
        <taxon>Bacteria</taxon>
        <taxon>Bacillati</taxon>
        <taxon>Actinomycetota</taxon>
        <taxon>Actinomycetes</taxon>
        <taxon>Pseudonocardiales</taxon>
        <taxon>Pseudonocardiaceae</taxon>
        <taxon>Kibdelosporangium</taxon>
    </lineage>
</organism>
<keyword evidence="3" id="KW-1185">Reference proteome</keyword>
<gene>
    <name evidence="2" type="ORF">LWC34_06945</name>
</gene>
<dbReference type="Proteomes" id="UP001521150">
    <property type="component" value="Unassembled WGS sequence"/>
</dbReference>
<proteinExistence type="predicted"/>
<dbReference type="EMBL" id="JAJVCN010000001">
    <property type="protein sequence ID" value="MCE7002567.1"/>
    <property type="molecule type" value="Genomic_DNA"/>
</dbReference>
<reference evidence="2 3" key="1">
    <citation type="submission" date="2021-12" db="EMBL/GenBank/DDBJ databases">
        <title>Genome sequence of Kibdelosporangium philippinense ATCC 49844.</title>
        <authorList>
            <person name="Fedorov E.A."/>
            <person name="Omeragic M."/>
            <person name="Shalygina K.F."/>
            <person name="Maclea K.S."/>
        </authorList>
    </citation>
    <scope>NUCLEOTIDE SEQUENCE [LARGE SCALE GENOMIC DNA]</scope>
    <source>
        <strain evidence="2 3">ATCC 49844</strain>
    </source>
</reference>
<comment type="caution">
    <text evidence="2">The sequence shown here is derived from an EMBL/GenBank/DDBJ whole genome shotgun (WGS) entry which is preliminary data.</text>
</comment>
<name>A0ABS8Z508_9PSEU</name>
<dbReference type="InterPro" id="IPR015943">
    <property type="entry name" value="WD40/YVTN_repeat-like_dom_sf"/>
</dbReference>
<dbReference type="Gene3D" id="2.130.10.10">
    <property type="entry name" value="YVTN repeat-like/Quinoprotein amine dehydrogenase"/>
    <property type="match status" value="2"/>
</dbReference>
<feature type="signal peptide" evidence="1">
    <location>
        <begin position="1"/>
        <end position="35"/>
    </location>
</feature>
<accession>A0ABS8Z508</accession>